<keyword evidence="2" id="KW-1185">Reference proteome</keyword>
<evidence type="ECO:0000313" key="2">
    <source>
        <dbReference type="Proteomes" id="UP000675047"/>
    </source>
</evidence>
<dbReference type="Proteomes" id="UP000675047">
    <property type="component" value="Unassembled WGS sequence"/>
</dbReference>
<proteinExistence type="predicted"/>
<dbReference type="RefSeq" id="WP_210668438.1">
    <property type="nucleotide sequence ID" value="NZ_JAGFBV010000050.1"/>
</dbReference>
<name>A0A940XHV2_9FLAO</name>
<evidence type="ECO:0000313" key="1">
    <source>
        <dbReference type="EMBL" id="MBP4140090.1"/>
    </source>
</evidence>
<organism evidence="1 2">
    <name type="scientific">Flavobacterium geliluteum</name>
    <dbReference type="NCBI Taxonomy" id="2816120"/>
    <lineage>
        <taxon>Bacteria</taxon>
        <taxon>Pseudomonadati</taxon>
        <taxon>Bacteroidota</taxon>
        <taxon>Flavobacteriia</taxon>
        <taxon>Flavobacteriales</taxon>
        <taxon>Flavobacteriaceae</taxon>
        <taxon>Flavobacterium</taxon>
    </lineage>
</organism>
<reference evidence="1 2" key="1">
    <citation type="submission" date="2021-03" db="EMBL/GenBank/DDBJ databases">
        <title>Flavobacterium Flabelliformis Sp. Nov. And Flavobacterium Geliluteum Sp. Nov., Two Novel Multidrug Resistant Psychrophilic Species Isolated From Antarctica.</title>
        <authorList>
            <person name="Kralova S."/>
            <person name="Busse H.J."/>
            <person name="Bezdicek M."/>
            <person name="Nykrynova M."/>
            <person name="Kroupova E."/>
            <person name="Krsek D."/>
            <person name="Sedlacek I."/>
        </authorList>
    </citation>
    <scope>NUCLEOTIDE SEQUENCE [LARGE SCALE GENOMIC DNA]</scope>
    <source>
        <strain evidence="1 2">P7388</strain>
    </source>
</reference>
<dbReference type="AlphaFoldDB" id="A0A940XHV2"/>
<gene>
    <name evidence="1" type="ORF">J3495_18620</name>
</gene>
<dbReference type="EMBL" id="JAGFBV010000050">
    <property type="protein sequence ID" value="MBP4140090.1"/>
    <property type="molecule type" value="Genomic_DNA"/>
</dbReference>
<protein>
    <submittedName>
        <fullName evidence="1">Type I restriction enzyme HsdR N-terminal domain-containing protein</fullName>
    </submittedName>
</protein>
<sequence>MFENLDFEILNDPEYKEDSVREDIIVPILKRLGYTSSGENKIRRGIALTHPFVNIGSTTRKINIIPDYILETENNSKWILDAKAPNENILKSGNVEQAYSYAINSEVRCNIYSLCNGRKLTVFHISEIEPILDIDIKDIDENWKLVEEVLGPIHIEKPFLKHFHPDFGIHLLKVGSPLDTIFHFIPAFVQNISKVNDELYTIYSVVNFGEDYGISLDFGKDKFEEFINSVPTILKDYITIKLKNAPYQANFNSLEEMFPISISAKRGTESFTNSNETYIPFQVVRFNNIA</sequence>
<accession>A0A940XHV2</accession>
<comment type="caution">
    <text evidence="1">The sequence shown here is derived from an EMBL/GenBank/DDBJ whole genome shotgun (WGS) entry which is preliminary data.</text>
</comment>
<dbReference type="Gene3D" id="3.90.1570.30">
    <property type="match status" value="1"/>
</dbReference>